<feature type="compositionally biased region" description="Polar residues" evidence="1">
    <location>
        <begin position="364"/>
        <end position="374"/>
    </location>
</feature>
<evidence type="ECO:0000313" key="4">
    <source>
        <dbReference type="Proteomes" id="UP000199088"/>
    </source>
</evidence>
<keyword evidence="2" id="KW-0472">Membrane</keyword>
<accession>A0A1H0NBD5</accession>
<reference evidence="4" key="1">
    <citation type="submission" date="2016-10" db="EMBL/GenBank/DDBJ databases">
        <authorList>
            <person name="Varghese N."/>
            <person name="Submissions S."/>
        </authorList>
    </citation>
    <scope>NUCLEOTIDE SEQUENCE [LARGE SCALE GENOMIC DNA]</scope>
    <source>
        <strain evidence="4">DSM 45843</strain>
    </source>
</reference>
<dbReference type="Proteomes" id="UP000199088">
    <property type="component" value="Unassembled WGS sequence"/>
</dbReference>
<feature type="region of interest" description="Disordered" evidence="1">
    <location>
        <begin position="360"/>
        <end position="386"/>
    </location>
</feature>
<keyword evidence="2" id="KW-0812">Transmembrane</keyword>
<proteinExistence type="predicted"/>
<gene>
    <name evidence="3" type="ORF">SAMN05660199_02797</name>
</gene>
<evidence type="ECO:0000256" key="1">
    <source>
        <dbReference type="SAM" id="MobiDB-lite"/>
    </source>
</evidence>
<feature type="region of interest" description="Disordered" evidence="1">
    <location>
        <begin position="189"/>
        <end position="211"/>
    </location>
</feature>
<organism evidence="3 4">
    <name type="scientific">Klenkia soli</name>
    <dbReference type="NCBI Taxonomy" id="1052260"/>
    <lineage>
        <taxon>Bacteria</taxon>
        <taxon>Bacillati</taxon>
        <taxon>Actinomycetota</taxon>
        <taxon>Actinomycetes</taxon>
        <taxon>Geodermatophilales</taxon>
        <taxon>Geodermatophilaceae</taxon>
        <taxon>Klenkia</taxon>
    </lineage>
</organism>
<feature type="transmembrane region" description="Helical" evidence="2">
    <location>
        <begin position="163"/>
        <end position="180"/>
    </location>
</feature>
<name>A0A1H0NBD5_9ACTN</name>
<evidence type="ECO:0000313" key="3">
    <source>
        <dbReference type="EMBL" id="SDO89620.1"/>
    </source>
</evidence>
<dbReference type="EMBL" id="FNIR01000008">
    <property type="protein sequence ID" value="SDO89620.1"/>
    <property type="molecule type" value="Genomic_DNA"/>
</dbReference>
<evidence type="ECO:0000256" key="2">
    <source>
        <dbReference type="SAM" id="Phobius"/>
    </source>
</evidence>
<keyword evidence="4" id="KW-1185">Reference proteome</keyword>
<protein>
    <recommendedName>
        <fullName evidence="5">DNA-directed RNA polymerase specialized sigma subunit, sigma24 family</fullName>
    </recommendedName>
</protein>
<dbReference type="AlphaFoldDB" id="A0A1H0NBD5"/>
<evidence type="ECO:0008006" key="5">
    <source>
        <dbReference type="Google" id="ProtNLM"/>
    </source>
</evidence>
<dbReference type="STRING" id="1052260.SAMN05660199_02797"/>
<sequence length="552" mass="55319">MRVDDWRELLPTAYLLAGSDTGARDLLARGLARGGGLEGLVRAHLRRRLARDTSIAGTSGDPWWLSTDDVATAGRTAAALDGLPRADRTAAVLRWHEGLHADRVAALVPGVDLAALPDRLGIPAAELPRRLEGLAALADLRDLTDDDVAAGVRAVRTRRRSRVLLAVGAVAVLGAGAVWLPDALPAPAPAAADNRSVAPDAPVSGPARGSLADDPEFVAGLRDALDPGLDDARLLYAGDAAGLRWALLVLPDGDGVTTSWFVGPEGADPADLLRTGDAFAADPPAAWSLLATIDGRTAVLLVAEPGDQVELSDGFVVAADGTAGRDFAPLDLDDGVAALPLAGARTGSAVVFRLSRDGGPAGTGSPSSISNSDLTVVDPPPARSGSAPVDATAFEFALAEITRPTGVDLADLDVTVLGSGTFPAPGGTTAHAVTVAAVLPGGAVATSTATSYDDGSGAPCGTQTLPAGTDPATATVVTRCASYAGDSSTFGATVVVAAPLGVAVTLNSAAGGDPVVPDLVDGWGYVLGDGLTQYAADGVPGEVSRAGTGPFD</sequence>
<keyword evidence="2" id="KW-1133">Transmembrane helix</keyword>